<sequence>MRKFILSTLAAVISQLVLLAGPVTPEQAQKIAESYLNGSDLRSSTPVALTYTHRGSNELRSGNSSQLLSSPAYYYVFNRGTDEGFVIVSADDRTAAVLGYSETGHFDLAQAPAQVRYWMSQYDAEYQYLYTHPEANYIQPRQSRLASVLRQEGDIAPLLKGIRWDQGHPYNSMCPSDMGGRAVTGCVATAMAQILRSYQWPVRSVPGDYSYRDKGVTRSITFGQKDYDWSHMPENFDNDRKPTKEEADAIGLLLKEVGYAVDMNYSSSASGAWESDALVALKTRFHFKKQARLHFRSAHTVESWTKIILEELKAQRPVFYCGAGEEGGHAYVCDGYKASDNTFHFNWGWSGMANGYYRLNALEPAELGIGAGMGAYNMGQSVIVDLIPDRDNNPGEEPRPSAPNLYTRGYIFSNGETLSADVIVSQYSYKKMDIKSIATIYKKGTTDVIDSKEKTVSLLMLSSKRVDYLFGISQEKYPDGDYEIHYTWGDDAFPEQEAFAPTNDEPQIIYFSVKDGKIVDNSIAYDNTLLPMQAKLVAGQAFYAFGPSKIKVEVTNPNKKEYYGPIELYLTSANKGEQWYPREEKVRTTFVSIPAGQTLEVELDPIINLYEGTQVYPYVRFANLKETLEQEMVGYFKARLSGSNALRLSETPVTIVRPDSYKEVTLVAYNTQGSAFWYDIDPEAQTTPAFEIENRGEKPLLDRSSNSIVLGSLLVAVVGGRAQLVGISSNFVESGIGAKARVSYAPKFENTAYVRRATGRSGTVVLGAFRVNEQGQISASSHTIYNKINYGVSFYSKNPNQEIDVTMDDAMIAPNPADASTTICSEQGIQYIAVFSTDGTQVATINLHGEKSYTLDTSTLSAGSYIIGVTKGDNTLTTSVLVVRH</sequence>
<feature type="domain" description="Secretion system C-terminal sorting" evidence="9">
    <location>
        <begin position="813"/>
        <end position="879"/>
    </location>
</feature>
<dbReference type="GeneID" id="93365170"/>
<dbReference type="InterPro" id="IPR025896">
    <property type="entry name" value="Spi_Prtas-inh"/>
</dbReference>
<comment type="caution">
    <text evidence="10">The sequence shown here is derived from an EMBL/GenBank/DDBJ whole genome shotgun (WGS) entry which is preliminary data.</text>
</comment>
<evidence type="ECO:0000256" key="3">
    <source>
        <dbReference type="ARBA" id="ARBA00022729"/>
    </source>
</evidence>
<evidence type="ECO:0000256" key="7">
    <source>
        <dbReference type="SAM" id="SignalP"/>
    </source>
</evidence>
<evidence type="ECO:0000256" key="2">
    <source>
        <dbReference type="ARBA" id="ARBA00022670"/>
    </source>
</evidence>
<dbReference type="AlphaFoldDB" id="C3J9I9"/>
<dbReference type="NCBIfam" id="TIGR04183">
    <property type="entry name" value="Por_Secre_tail"/>
    <property type="match status" value="1"/>
</dbReference>
<dbReference type="InterPro" id="IPR044934">
    <property type="entry name" value="Streptopain_sf"/>
</dbReference>
<evidence type="ECO:0000259" key="8">
    <source>
        <dbReference type="Pfam" id="PF13734"/>
    </source>
</evidence>
<evidence type="ECO:0000256" key="5">
    <source>
        <dbReference type="ARBA" id="ARBA00022807"/>
    </source>
</evidence>
<keyword evidence="11" id="KW-1185">Reference proteome</keyword>
<dbReference type="InterPro" id="IPR000200">
    <property type="entry name" value="Peptidase_C10"/>
</dbReference>
<evidence type="ECO:0000313" key="11">
    <source>
        <dbReference type="Proteomes" id="UP000004295"/>
    </source>
</evidence>
<evidence type="ECO:0000313" key="10">
    <source>
        <dbReference type="EMBL" id="EEN83128.1"/>
    </source>
</evidence>
<comment type="similarity">
    <text evidence="1">Belongs to the peptidase C10 family.</text>
</comment>
<dbReference type="Proteomes" id="UP000004295">
    <property type="component" value="Unassembled WGS sequence"/>
</dbReference>
<dbReference type="STRING" id="553175.POREN0001_0740"/>
<keyword evidence="4" id="KW-0378">Hydrolase</keyword>
<reference evidence="10 11" key="1">
    <citation type="submission" date="2009-04" db="EMBL/GenBank/DDBJ databases">
        <authorList>
            <person name="Sebastian Y."/>
            <person name="Madupu R."/>
            <person name="Durkin A.S."/>
            <person name="Torralba M."/>
            <person name="Methe B."/>
            <person name="Sutton G.G."/>
            <person name="Strausberg R.L."/>
            <person name="Nelson K.E."/>
        </authorList>
    </citation>
    <scope>NUCLEOTIDE SEQUENCE [LARGE SCALE GENOMIC DNA]</scope>
    <source>
        <strain evidence="11">ATCC 35406 / BCRC 14492 / JCM 8526 / NCTC 13058 / HG 370</strain>
    </source>
</reference>
<keyword evidence="2 10" id="KW-0645">Protease</keyword>
<evidence type="ECO:0000256" key="1">
    <source>
        <dbReference type="ARBA" id="ARBA00009693"/>
    </source>
</evidence>
<dbReference type="eggNOG" id="ENOG502ZR0D">
    <property type="taxonomic scope" value="Bacteria"/>
</dbReference>
<keyword evidence="3 7" id="KW-0732">Signal</keyword>
<gene>
    <name evidence="10" type="ORF">POREN0001_0740</name>
</gene>
<dbReference type="Pfam" id="PF01640">
    <property type="entry name" value="Peptidase_C10"/>
    <property type="match status" value="1"/>
</dbReference>
<dbReference type="GO" id="GO:0006508">
    <property type="term" value="P:proteolysis"/>
    <property type="evidence" value="ECO:0007669"/>
    <property type="project" value="UniProtKB-KW"/>
</dbReference>
<dbReference type="SUPFAM" id="SSF54001">
    <property type="entry name" value="Cysteine proteinases"/>
    <property type="match status" value="1"/>
</dbReference>
<organism evidence="10 11">
    <name type="scientific">Porphyromonas endodontalis (strain ATCC 35406 / DSM 24491 / JCM 8526 / CCUG 16442 / BCRC 14492 / NCTC 13058 / HG 370)</name>
    <name type="common">Bacteroides endodontalis</name>
    <dbReference type="NCBI Taxonomy" id="553175"/>
    <lineage>
        <taxon>Bacteria</taxon>
        <taxon>Pseudomonadati</taxon>
        <taxon>Bacteroidota</taxon>
        <taxon>Bacteroidia</taxon>
        <taxon>Bacteroidales</taxon>
        <taxon>Porphyromonadaceae</taxon>
        <taxon>Porphyromonas</taxon>
    </lineage>
</organism>
<dbReference type="RefSeq" id="WP_004333119.1">
    <property type="nucleotide sequence ID" value="NZ_ACNN01000014.1"/>
</dbReference>
<dbReference type="Pfam" id="PF18962">
    <property type="entry name" value="Por_Secre_tail"/>
    <property type="match status" value="1"/>
</dbReference>
<feature type="active site" description="Proton acceptor" evidence="6">
    <location>
        <position position="329"/>
    </location>
</feature>
<feature type="signal peptide" evidence="7">
    <location>
        <begin position="1"/>
        <end position="19"/>
    </location>
</feature>
<proteinExistence type="inferred from homology"/>
<name>C3J9I9_POREA</name>
<dbReference type="InterPro" id="IPR038765">
    <property type="entry name" value="Papain-like_cys_pep_sf"/>
</dbReference>
<dbReference type="GO" id="GO:0008234">
    <property type="term" value="F:cysteine-type peptidase activity"/>
    <property type="evidence" value="ECO:0007669"/>
    <property type="project" value="UniProtKB-KW"/>
</dbReference>
<protein>
    <submittedName>
        <fullName evidence="10">Putative thiol protease/hemagglutinin PrtT</fullName>
    </submittedName>
</protein>
<feature type="chain" id="PRO_5002927918" evidence="7">
    <location>
        <begin position="20"/>
        <end position="885"/>
    </location>
</feature>
<evidence type="ECO:0000256" key="4">
    <source>
        <dbReference type="ARBA" id="ARBA00022801"/>
    </source>
</evidence>
<dbReference type="InterPro" id="IPR026444">
    <property type="entry name" value="Secre_tail"/>
</dbReference>
<accession>C3J9I9</accession>
<dbReference type="Gene3D" id="3.90.70.50">
    <property type="entry name" value="Peptidase C10, streptopain"/>
    <property type="match status" value="2"/>
</dbReference>
<dbReference type="Pfam" id="PF13734">
    <property type="entry name" value="Inhibitor_I69"/>
    <property type="match status" value="1"/>
</dbReference>
<dbReference type="EMBL" id="ACNN01000014">
    <property type="protein sequence ID" value="EEN83128.1"/>
    <property type="molecule type" value="Genomic_DNA"/>
</dbReference>
<evidence type="ECO:0000256" key="6">
    <source>
        <dbReference type="PIRSR" id="PIRSR600200-1"/>
    </source>
</evidence>
<dbReference type="PRINTS" id="PR00797">
    <property type="entry name" value="STREPTOPAIN"/>
</dbReference>
<evidence type="ECO:0000259" key="9">
    <source>
        <dbReference type="Pfam" id="PF18962"/>
    </source>
</evidence>
<feature type="active site" description="Nucleophile" evidence="6">
    <location>
        <position position="186"/>
    </location>
</feature>
<feature type="domain" description="Spi protease inhibitor" evidence="8">
    <location>
        <begin position="21"/>
        <end position="124"/>
    </location>
</feature>
<keyword evidence="5" id="KW-0788">Thiol protease</keyword>